<dbReference type="InterPro" id="IPR002397">
    <property type="entry name" value="Cyt_P450_B"/>
</dbReference>
<comment type="similarity">
    <text evidence="1">Belongs to the cytochrome P450 family.</text>
</comment>
<dbReference type="PATRIC" id="fig|558151.6.peg.2808"/>
<dbReference type="GO" id="GO:0005506">
    <property type="term" value="F:iron ion binding"/>
    <property type="evidence" value="ECO:0007669"/>
    <property type="project" value="InterPro"/>
</dbReference>
<proteinExistence type="inferred from homology"/>
<sequence length="369" mass="42220">MSDIDFDSIEFATDPDSILSGLRKENGLYPYQFPDGPKVWLVTRRKEVEEVLTSANVFQVSPATKEQSYKNNPFSEAIPKPMHLLATDGFQHKKLREPLEKFFTIEILENYRQYITDEVKKLLSGWKKGESIDLAKNFSYPIPVKVIAKMLGLKWNEHFPQYAISLQMVKTYPEDHLKNVVTFHQIIKETIEHKRIYNQGTDIISVLLNAGLTDEEVLSVSLLLFIAGSGTTASLIIQGLREIINSGNAPDHQLTDKILFRTPPANSAFPRYVHAEYELSGTKLYQGDLLIVILASANYDFKDSDDPLKSYFSFSKGIHHCIGWYIAKMEAEIAFEEFYRFFPKSKILSEEWFSNVLSRDIVSMKVELG</sequence>
<dbReference type="STRING" id="558151.ACM46_13305"/>
<dbReference type="InterPro" id="IPR036396">
    <property type="entry name" value="Cyt_P450_sf"/>
</dbReference>
<protein>
    <recommendedName>
        <fullName evidence="4">Cytochrome P450</fullName>
    </recommendedName>
</protein>
<dbReference type="GO" id="GO:0020037">
    <property type="term" value="F:heme binding"/>
    <property type="evidence" value="ECO:0007669"/>
    <property type="project" value="InterPro"/>
</dbReference>
<reference evidence="2 3" key="1">
    <citation type="journal article" date="2013" name="Int. J. Syst. Evol. Microbiol.">
        <title>Chryseobacterium angstadtii sp. nov., isolated from a newt tank.</title>
        <authorList>
            <person name="Kirk K.E."/>
            <person name="Hoffman J.A."/>
            <person name="Smith K.A."/>
            <person name="Strahan B.L."/>
            <person name="Failor K.C."/>
            <person name="Krebs J.E."/>
            <person name="Gale A.N."/>
            <person name="Do T.D."/>
            <person name="Sontag T.C."/>
            <person name="Batties A.M."/>
            <person name="Mistiszyn K."/>
            <person name="Newman J.D."/>
        </authorList>
    </citation>
    <scope>NUCLEOTIDE SEQUENCE [LARGE SCALE GENOMIC DNA]</scope>
    <source>
        <strain evidence="2 3">KM</strain>
    </source>
</reference>
<dbReference type="EMBL" id="LFND01000003">
    <property type="protein sequence ID" value="KMQ65154.1"/>
    <property type="molecule type" value="Genomic_DNA"/>
</dbReference>
<gene>
    <name evidence="2" type="ORF">ACM46_13305</name>
</gene>
<evidence type="ECO:0000313" key="2">
    <source>
        <dbReference type="EMBL" id="KMQ65154.1"/>
    </source>
</evidence>
<keyword evidence="3" id="KW-1185">Reference proteome</keyword>
<organism evidence="2 3">
    <name type="scientific">Chryseobacterium angstadtii</name>
    <dbReference type="NCBI Taxonomy" id="558151"/>
    <lineage>
        <taxon>Bacteria</taxon>
        <taxon>Pseudomonadati</taxon>
        <taxon>Bacteroidota</taxon>
        <taxon>Flavobacteriia</taxon>
        <taxon>Flavobacteriales</taxon>
        <taxon>Weeksellaceae</taxon>
        <taxon>Chryseobacterium group</taxon>
        <taxon>Chryseobacterium</taxon>
    </lineage>
</organism>
<dbReference type="PROSITE" id="PS00086">
    <property type="entry name" value="CYTOCHROME_P450"/>
    <property type="match status" value="1"/>
</dbReference>
<dbReference type="OrthoDB" id="9801155at2"/>
<dbReference type="RefSeq" id="WP_048507091.1">
    <property type="nucleotide sequence ID" value="NZ_LFND01000003.1"/>
</dbReference>
<dbReference type="PANTHER" id="PTHR46696">
    <property type="entry name" value="P450, PUTATIVE (EUROFUNG)-RELATED"/>
    <property type="match status" value="1"/>
</dbReference>
<dbReference type="GO" id="GO:0004497">
    <property type="term" value="F:monooxygenase activity"/>
    <property type="evidence" value="ECO:0007669"/>
    <property type="project" value="InterPro"/>
</dbReference>
<dbReference type="Gene3D" id="1.10.630.10">
    <property type="entry name" value="Cytochrome P450"/>
    <property type="match status" value="2"/>
</dbReference>
<dbReference type="PRINTS" id="PR00359">
    <property type="entry name" value="BP450"/>
</dbReference>
<evidence type="ECO:0000313" key="3">
    <source>
        <dbReference type="Proteomes" id="UP000036261"/>
    </source>
</evidence>
<comment type="caution">
    <text evidence="2">The sequence shown here is derived from an EMBL/GenBank/DDBJ whole genome shotgun (WGS) entry which is preliminary data.</text>
</comment>
<evidence type="ECO:0008006" key="4">
    <source>
        <dbReference type="Google" id="ProtNLM"/>
    </source>
</evidence>
<dbReference type="AlphaFoldDB" id="A0A0J7IGP1"/>
<dbReference type="GO" id="GO:0016705">
    <property type="term" value="F:oxidoreductase activity, acting on paired donors, with incorporation or reduction of molecular oxygen"/>
    <property type="evidence" value="ECO:0007669"/>
    <property type="project" value="InterPro"/>
</dbReference>
<dbReference type="InterPro" id="IPR017972">
    <property type="entry name" value="Cyt_P450_CS"/>
</dbReference>
<name>A0A0J7IGP1_9FLAO</name>
<accession>A0A0J7IGP1</accession>
<dbReference type="PANTHER" id="PTHR46696:SF1">
    <property type="entry name" value="CYTOCHROME P450 YJIB-RELATED"/>
    <property type="match status" value="1"/>
</dbReference>
<evidence type="ECO:0000256" key="1">
    <source>
        <dbReference type="ARBA" id="ARBA00010617"/>
    </source>
</evidence>
<dbReference type="SUPFAM" id="SSF48264">
    <property type="entry name" value="Cytochrome P450"/>
    <property type="match status" value="1"/>
</dbReference>
<dbReference type="Proteomes" id="UP000036261">
    <property type="component" value="Unassembled WGS sequence"/>
</dbReference>